<name>A0A8J7Z3M7_9CYAN</name>
<evidence type="ECO:0000313" key="2">
    <source>
        <dbReference type="EMBL" id="NDJ17581.1"/>
    </source>
</evidence>
<dbReference type="SUPFAM" id="SSF54427">
    <property type="entry name" value="NTF2-like"/>
    <property type="match status" value="1"/>
</dbReference>
<organism evidence="2 3">
    <name type="scientific">Myxacorys almedinensis A</name>
    <dbReference type="NCBI Taxonomy" id="2690445"/>
    <lineage>
        <taxon>Bacteria</taxon>
        <taxon>Bacillati</taxon>
        <taxon>Cyanobacteriota</taxon>
        <taxon>Cyanophyceae</taxon>
        <taxon>Leptolyngbyales</taxon>
        <taxon>Leptolyngbyaceae</taxon>
        <taxon>Myxacorys</taxon>
        <taxon>Myxacorys almedinensis</taxon>
    </lineage>
</organism>
<sequence length="128" mass="14850">MREDQAVLAVNDAFYRAFERKNLEAMQQVWSKGLGSLCIHPGRKALCGWEQIHDSWQTIFRNTNYIEIETEIITTEVNGDLAYVVLIETVLQVVGRKKFQARSLSTNVFERMATRWYLVHHHGSPLID</sequence>
<gene>
    <name evidence="2" type="ORF">GS601_09805</name>
</gene>
<dbReference type="Proteomes" id="UP000646053">
    <property type="component" value="Unassembled WGS sequence"/>
</dbReference>
<dbReference type="EMBL" id="WVIE01000009">
    <property type="protein sequence ID" value="NDJ17581.1"/>
    <property type="molecule type" value="Genomic_DNA"/>
</dbReference>
<dbReference type="Gene3D" id="3.10.450.50">
    <property type="match status" value="1"/>
</dbReference>
<comment type="caution">
    <text evidence="2">The sequence shown here is derived from an EMBL/GenBank/DDBJ whole genome shotgun (WGS) entry which is preliminary data.</text>
</comment>
<reference evidence="2" key="1">
    <citation type="submission" date="2019-12" db="EMBL/GenBank/DDBJ databases">
        <title>High-Quality draft genome sequences of three cyanobacteria isolated from the limestone walls of the Old Cathedral of Coimbra.</title>
        <authorList>
            <person name="Tiago I."/>
            <person name="Soares F."/>
            <person name="Portugal A."/>
        </authorList>
    </citation>
    <scope>NUCLEOTIDE SEQUENCE</scope>
    <source>
        <strain evidence="2">A</strain>
    </source>
</reference>
<feature type="domain" description="SnoaL-like" evidence="1">
    <location>
        <begin position="7"/>
        <end position="127"/>
    </location>
</feature>
<dbReference type="PANTHER" id="PTHR34957:SF1">
    <property type="entry name" value="NUCLEAR TRANSPORT FACTOR 2 (NTF2) FAMILY PROTEIN"/>
    <property type="match status" value="1"/>
</dbReference>
<accession>A0A8J7Z3M7</accession>
<dbReference type="RefSeq" id="WP_162423094.1">
    <property type="nucleotide sequence ID" value="NZ_WVIE01000009.1"/>
</dbReference>
<dbReference type="Pfam" id="PF13474">
    <property type="entry name" value="SnoaL_3"/>
    <property type="match status" value="1"/>
</dbReference>
<dbReference type="AlphaFoldDB" id="A0A8J7Z3M7"/>
<evidence type="ECO:0000313" key="3">
    <source>
        <dbReference type="Proteomes" id="UP000646053"/>
    </source>
</evidence>
<dbReference type="InterPro" id="IPR037401">
    <property type="entry name" value="SnoaL-like"/>
</dbReference>
<dbReference type="InterPro" id="IPR032710">
    <property type="entry name" value="NTF2-like_dom_sf"/>
</dbReference>
<keyword evidence="3" id="KW-1185">Reference proteome</keyword>
<dbReference type="PANTHER" id="PTHR34957">
    <property type="entry name" value="NUCLEAR TRANSPORT FACTOR 2 (NTF2) FAMILY PROTEIN"/>
    <property type="match status" value="1"/>
</dbReference>
<evidence type="ECO:0000259" key="1">
    <source>
        <dbReference type="Pfam" id="PF13474"/>
    </source>
</evidence>
<protein>
    <submittedName>
        <fullName evidence="2">DUF4440 domain-containing protein</fullName>
    </submittedName>
</protein>
<proteinExistence type="predicted"/>